<feature type="repeat" description="TPR" evidence="1">
    <location>
        <begin position="457"/>
        <end position="490"/>
    </location>
</feature>
<keyword evidence="1" id="KW-0802">TPR repeat</keyword>
<dbReference type="SMART" id="SM00044">
    <property type="entry name" value="CYCc"/>
    <property type="match status" value="1"/>
</dbReference>
<evidence type="ECO:0000313" key="4">
    <source>
        <dbReference type="Proteomes" id="UP000181962"/>
    </source>
</evidence>
<dbReference type="AlphaFoldDB" id="A0A1L3F5W6"/>
<reference evidence="3 4" key="1">
    <citation type="submission" date="2016-11" db="EMBL/GenBank/DDBJ databases">
        <title>Complete Genome Sequence of Bradyrhizobium sp. strain J5, an isolated from soybean nodule in Hokkaido.</title>
        <authorList>
            <person name="Kanehara K."/>
        </authorList>
    </citation>
    <scope>NUCLEOTIDE SEQUENCE [LARGE SCALE GENOMIC DNA]</scope>
    <source>
        <strain evidence="3 4">J5</strain>
    </source>
</reference>
<dbReference type="SUPFAM" id="SSF55073">
    <property type="entry name" value="Nucleotide cyclase"/>
    <property type="match status" value="1"/>
</dbReference>
<dbReference type="Proteomes" id="UP000181962">
    <property type="component" value="Chromosome"/>
</dbReference>
<name>A0A1L3F5W6_BRAJP</name>
<dbReference type="GO" id="GO:0006171">
    <property type="term" value="P:cAMP biosynthetic process"/>
    <property type="evidence" value="ECO:0007669"/>
    <property type="project" value="TreeGrafter"/>
</dbReference>
<dbReference type="EMBL" id="CP017637">
    <property type="protein sequence ID" value="APG08708.1"/>
    <property type="molecule type" value="Genomic_DNA"/>
</dbReference>
<dbReference type="Gene3D" id="1.25.40.10">
    <property type="entry name" value="Tetratricopeptide repeat domain"/>
    <property type="match status" value="2"/>
</dbReference>
<dbReference type="PANTHER" id="PTHR43081">
    <property type="entry name" value="ADENYLATE CYCLASE, TERMINAL-DIFFERENTIATION SPECIFIC-RELATED"/>
    <property type="match status" value="1"/>
</dbReference>
<dbReference type="Pfam" id="PF13181">
    <property type="entry name" value="TPR_8"/>
    <property type="match status" value="1"/>
</dbReference>
<protein>
    <submittedName>
        <fullName evidence="3">Adenylate/guanylate cyclase domain-containing protein</fullName>
    </submittedName>
</protein>
<dbReference type="PROSITE" id="PS50005">
    <property type="entry name" value="TPR"/>
    <property type="match status" value="1"/>
</dbReference>
<dbReference type="Gene3D" id="3.30.70.1230">
    <property type="entry name" value="Nucleotide cyclase"/>
    <property type="match status" value="1"/>
</dbReference>
<proteinExistence type="predicted"/>
<dbReference type="InterPro" id="IPR029787">
    <property type="entry name" value="Nucleotide_cyclase"/>
</dbReference>
<feature type="domain" description="Guanylate cyclase" evidence="2">
    <location>
        <begin position="15"/>
        <end position="130"/>
    </location>
</feature>
<accession>A0A1L3F5W6</accession>
<dbReference type="InterPro" id="IPR001054">
    <property type="entry name" value="A/G_cyclase"/>
</dbReference>
<dbReference type="GO" id="GO:0035556">
    <property type="term" value="P:intracellular signal transduction"/>
    <property type="evidence" value="ECO:0007669"/>
    <property type="project" value="InterPro"/>
</dbReference>
<evidence type="ECO:0000313" key="3">
    <source>
        <dbReference type="EMBL" id="APG08708.1"/>
    </source>
</evidence>
<dbReference type="InterPro" id="IPR019734">
    <property type="entry name" value="TPR_rpt"/>
</dbReference>
<dbReference type="InterPro" id="IPR050697">
    <property type="entry name" value="Adenylyl/Guanylyl_Cyclase_3/4"/>
</dbReference>
<evidence type="ECO:0000256" key="1">
    <source>
        <dbReference type="PROSITE-ProRule" id="PRU00339"/>
    </source>
</evidence>
<dbReference type="Gene3D" id="3.40.50.10070">
    <property type="entry name" value="TolB, N-terminal domain"/>
    <property type="match status" value="1"/>
</dbReference>
<dbReference type="GO" id="GO:0004016">
    <property type="term" value="F:adenylate cyclase activity"/>
    <property type="evidence" value="ECO:0007669"/>
    <property type="project" value="UniProtKB-ARBA"/>
</dbReference>
<organism evidence="3 4">
    <name type="scientific">Bradyrhizobium japonicum</name>
    <dbReference type="NCBI Taxonomy" id="375"/>
    <lineage>
        <taxon>Bacteria</taxon>
        <taxon>Pseudomonadati</taxon>
        <taxon>Pseudomonadota</taxon>
        <taxon>Alphaproteobacteria</taxon>
        <taxon>Hyphomicrobiales</taxon>
        <taxon>Nitrobacteraceae</taxon>
        <taxon>Bradyrhizobium</taxon>
    </lineage>
</organism>
<evidence type="ECO:0000259" key="2">
    <source>
        <dbReference type="PROSITE" id="PS50125"/>
    </source>
</evidence>
<sequence length="596" mass="64847">MAEERPVRVERRLSGILAADVAGYSRLMHHDEETTHAKLTALLADAVEPSIAEHGGRVVKNTGDGFLADFPSAVQAVRAAVQFQTRIKELTIGDAEDRRIALRVGVNIGDVIVEPHDIFGDGVNVAARLESIAEPGGICISSSAYDQVRGKVGVEFTDLGEQNLKNIARPIRAYAVAREGLSPVTKVGSTTPSSLSAPRLSMVVLPFANIGGDPEQDYFVDGVTESLTTDLSRINGSFVIGRHTAFTFKGKAVDLKQIGRELNVRYVLEGSVQRGGNRLRVNVQLIDAETGNHLWAERFDKPVADLFDMQDEIVSRLANTLNTQLVEAEARRAERSLHPDAMDFIFQGMACLNKGRTSEYLAQSRSFFERALALDPKNVEALVGLAVVDAAAVGMALTVERAARLAAAETALIKALSLAPQHARAHWLLGNIKMFTNRAAQGIAECEQALALDRNLANAHAYIGRAKYLLGRGEETEAHVQEALRLSPRDTEAFVWMMFAGFAKLQLGADQEAVARFRRSVEINRNHPRAHIYLATALAHLGQLDEARSAAQAGLALDPTFTISRFRANVPSDNPTYLAGRERFCEGMRMAGVPEG</sequence>
<dbReference type="SUPFAM" id="SSF48452">
    <property type="entry name" value="TPR-like"/>
    <property type="match status" value="1"/>
</dbReference>
<dbReference type="RefSeq" id="WP_071909747.1">
    <property type="nucleotide sequence ID" value="NZ_CP017637.1"/>
</dbReference>
<dbReference type="CDD" id="cd07302">
    <property type="entry name" value="CHD"/>
    <property type="match status" value="1"/>
</dbReference>
<dbReference type="SMART" id="SM00028">
    <property type="entry name" value="TPR"/>
    <property type="match status" value="6"/>
</dbReference>
<dbReference type="InterPro" id="IPR011990">
    <property type="entry name" value="TPR-like_helical_dom_sf"/>
</dbReference>
<dbReference type="PANTHER" id="PTHR43081:SF19">
    <property type="entry name" value="PH-SENSITIVE ADENYLATE CYCLASE RV1264"/>
    <property type="match status" value="1"/>
</dbReference>
<dbReference type="Pfam" id="PF14559">
    <property type="entry name" value="TPR_19"/>
    <property type="match status" value="1"/>
</dbReference>
<dbReference type="PROSITE" id="PS50125">
    <property type="entry name" value="GUANYLATE_CYCLASE_2"/>
    <property type="match status" value="1"/>
</dbReference>
<dbReference type="Pfam" id="PF00211">
    <property type="entry name" value="Guanylate_cyc"/>
    <property type="match status" value="1"/>
</dbReference>
<gene>
    <name evidence="3" type="ORF">BKD09_10230</name>
</gene>